<evidence type="ECO:0000256" key="1">
    <source>
        <dbReference type="ARBA" id="ARBA00022692"/>
    </source>
</evidence>
<evidence type="ECO:0000313" key="6">
    <source>
        <dbReference type="EMBL" id="PAA68622.1"/>
    </source>
</evidence>
<evidence type="ECO:0000256" key="2">
    <source>
        <dbReference type="ARBA" id="ARBA00022989"/>
    </source>
</evidence>
<keyword evidence="1 5" id="KW-0812">Transmembrane</keyword>
<keyword evidence="7" id="KW-1185">Reference proteome</keyword>
<dbReference type="InterPro" id="IPR036259">
    <property type="entry name" value="MFS_trans_sf"/>
</dbReference>
<dbReference type="EMBL" id="NIVC01001380">
    <property type="protein sequence ID" value="PAA68622.1"/>
    <property type="molecule type" value="Genomic_DNA"/>
</dbReference>
<gene>
    <name evidence="6" type="ORF">BOX15_Mlig025404g5</name>
</gene>
<evidence type="ECO:0000256" key="3">
    <source>
        <dbReference type="ARBA" id="ARBA00023136"/>
    </source>
</evidence>
<feature type="non-terminal residue" evidence="6">
    <location>
        <position position="1"/>
    </location>
</feature>
<feature type="transmembrane region" description="Helical" evidence="5">
    <location>
        <begin position="133"/>
        <end position="155"/>
    </location>
</feature>
<feature type="region of interest" description="Disordered" evidence="4">
    <location>
        <begin position="705"/>
        <end position="724"/>
    </location>
</feature>
<feature type="compositionally biased region" description="Polar residues" evidence="4">
    <location>
        <begin position="273"/>
        <end position="282"/>
    </location>
</feature>
<reference evidence="6 7" key="1">
    <citation type="submission" date="2017-06" db="EMBL/GenBank/DDBJ databases">
        <title>A platform for efficient transgenesis in Macrostomum lignano, a flatworm model organism for stem cell research.</title>
        <authorList>
            <person name="Berezikov E."/>
        </authorList>
    </citation>
    <scope>NUCLEOTIDE SEQUENCE [LARGE SCALE GENOMIC DNA]</scope>
    <source>
        <strain evidence="6">DV1</strain>
        <tissue evidence="6">Whole organism</tissue>
    </source>
</reference>
<feature type="transmembrane region" description="Helical" evidence="5">
    <location>
        <begin position="811"/>
        <end position="835"/>
    </location>
</feature>
<feature type="transmembrane region" description="Helical" evidence="5">
    <location>
        <begin position="779"/>
        <end position="799"/>
    </location>
</feature>
<dbReference type="Gene3D" id="1.20.1250.20">
    <property type="entry name" value="MFS general substrate transporter like domains"/>
    <property type="match status" value="1"/>
</dbReference>
<comment type="caution">
    <text evidence="6">The sequence shown here is derived from an EMBL/GenBank/DDBJ whole genome shotgun (WGS) entry which is preliminary data.</text>
</comment>
<feature type="transmembrane region" description="Helical" evidence="5">
    <location>
        <begin position="570"/>
        <end position="592"/>
    </location>
</feature>
<feature type="transmembrane region" description="Helical" evidence="5">
    <location>
        <begin position="176"/>
        <end position="196"/>
    </location>
</feature>
<evidence type="ECO:0000313" key="7">
    <source>
        <dbReference type="Proteomes" id="UP000215902"/>
    </source>
</evidence>
<dbReference type="SUPFAM" id="SSF103473">
    <property type="entry name" value="MFS general substrate transporter"/>
    <property type="match status" value="1"/>
</dbReference>
<keyword evidence="2 5" id="KW-1133">Transmembrane helix</keyword>
<feature type="transmembrane region" description="Helical" evidence="5">
    <location>
        <begin position="83"/>
        <end position="104"/>
    </location>
</feature>
<dbReference type="PANTHER" id="PTHR23121:SF9">
    <property type="entry name" value="SODIUM-DEPENDENT GLUCOSE TRANSPORTER 1"/>
    <property type="match status" value="1"/>
</dbReference>
<dbReference type="Proteomes" id="UP000215902">
    <property type="component" value="Unassembled WGS sequence"/>
</dbReference>
<proteinExistence type="predicted"/>
<dbReference type="PANTHER" id="PTHR23121">
    <property type="entry name" value="SODIUM-DEPENDENT GLUCOSE TRANSPORTER 1"/>
    <property type="match status" value="1"/>
</dbReference>
<accession>A0A267F6H2</accession>
<feature type="region of interest" description="Disordered" evidence="4">
    <location>
        <begin position="273"/>
        <end position="309"/>
    </location>
</feature>
<evidence type="ECO:0000256" key="4">
    <source>
        <dbReference type="SAM" id="MobiDB-lite"/>
    </source>
</evidence>
<protein>
    <submittedName>
        <fullName evidence="6">Uncharacterized protein</fullName>
    </submittedName>
</protein>
<feature type="transmembrane region" description="Helical" evidence="5">
    <location>
        <begin position="598"/>
        <end position="626"/>
    </location>
</feature>
<feature type="transmembrane region" description="Helical" evidence="5">
    <location>
        <begin position="489"/>
        <end position="514"/>
    </location>
</feature>
<evidence type="ECO:0000256" key="5">
    <source>
        <dbReference type="SAM" id="Phobius"/>
    </source>
</evidence>
<organism evidence="6 7">
    <name type="scientific">Macrostomum lignano</name>
    <dbReference type="NCBI Taxonomy" id="282301"/>
    <lineage>
        <taxon>Eukaryota</taxon>
        <taxon>Metazoa</taxon>
        <taxon>Spiralia</taxon>
        <taxon>Lophotrochozoa</taxon>
        <taxon>Platyhelminthes</taxon>
        <taxon>Rhabditophora</taxon>
        <taxon>Macrostomorpha</taxon>
        <taxon>Macrostomida</taxon>
        <taxon>Macrostomidae</taxon>
        <taxon>Macrostomum</taxon>
    </lineage>
</organism>
<sequence>GTTTKTIALDRMASTTEAGPENEDSDDQDLVGDSCCCACCHTCALLFPMLLVAAFISGLSLGAPGPTLLAIEHATRSREDQAVLLFSGRAVGAFCGALLGRFLADFVSPRTLIGCGLATAAAGNAMVPACVHIWSLMPVFAVQGFGVYLCLSAVWAAVRHRCWKQQSSSGYLSRRALLACLAAGMLLAPLVAAPFAQPGPGGLVPGNATVLDEHRPIHLMGVRVRRAINSSINATTTVVESNVTMTTIAEEQSSSLLNATVSPLLSLTTQIPKPPVQRQQKLQPPLSKKPGLADGKHLDQSSSVADGSRHGRVLKLHKEQQRLGSINRVSAVSQKSIINNQIKNNTPMVTAALPTVSNNNSNNNESVATNDTLVINDHYKSNSSNNTINKLSIAAVAMTTPAATTASESDNKESTIGSRTTFESRLSVTTKTSTARKEIASTMATITDNKSINSSLNMNATSESTTNTAKLITALSALFTRWRRLAPIYGIYGALAFVSFIGAALAGVCALVCWRRPYDLFPSDQNSWSGEFESVEVEGGYSTEMQLDGLSDEFDESLVSALPEQAALRLCLFIAAFCLHSLEVTLGCYLFSYSIRYLHLTVLSGLTLVCLLYGGMLAASLVAFGAGVCLRWSRSYRLQLGAGAALLCCGVACLWPWGSRWLCLAALLTGSGLALLLPALEDACDIWLLVSAELVAPDASAAAAPPGSLSASPPEETEAPGTAAETAVVSADAASAAPANSANDPSDHNNNADNKPVEAGVALLSLLQQRRQGIEARRCAASFLACGQLTGEMLVPAFTAYLHRVTSSPLVLVHVSILLACLSLLSVGATCYIGWFHLVGSQAEEEQQPGYRSLAQDDTNED</sequence>
<feature type="transmembrane region" description="Helical" evidence="5">
    <location>
        <begin position="45"/>
        <end position="71"/>
    </location>
</feature>
<feature type="region of interest" description="Disordered" evidence="4">
    <location>
        <begin position="1"/>
        <end position="25"/>
    </location>
</feature>
<name>A0A267F6H2_9PLAT</name>
<keyword evidence="3 5" id="KW-0472">Membrane</keyword>
<dbReference type="AlphaFoldDB" id="A0A267F6H2"/>